<feature type="domain" description="RNA-binding S4" evidence="9">
    <location>
        <begin position="96"/>
        <end position="160"/>
    </location>
</feature>
<dbReference type="PANTHER" id="PTHR11831:SF4">
    <property type="entry name" value="SMALL RIBOSOMAL SUBUNIT PROTEIN US4M"/>
    <property type="match status" value="1"/>
</dbReference>
<dbReference type="NCBIfam" id="NF003717">
    <property type="entry name" value="PRK05327.1"/>
    <property type="match status" value="1"/>
</dbReference>
<dbReference type="GO" id="GO:0006412">
    <property type="term" value="P:translation"/>
    <property type="evidence" value="ECO:0007669"/>
    <property type="project" value="UniProtKB-UniRule"/>
</dbReference>
<reference evidence="11 12" key="1">
    <citation type="submission" date="2018-10" db="EMBL/GenBank/DDBJ databases">
        <title>Comparative functional genomics of the obligate endosymbiont Buchnera aphidicola.</title>
        <authorList>
            <person name="Chong R.A."/>
        </authorList>
    </citation>
    <scope>NUCLEOTIDE SEQUENCE [LARGE SCALE GENOMIC DNA]</scope>
    <source>
        <strain evidence="11 12">Mrh</strain>
    </source>
</reference>
<dbReference type="InterPro" id="IPR005709">
    <property type="entry name" value="Ribosomal_uS4_bac-type"/>
</dbReference>
<dbReference type="HAMAP" id="MF_01306_B">
    <property type="entry name" value="Ribosomal_uS4_B"/>
    <property type="match status" value="1"/>
</dbReference>
<dbReference type="Gene3D" id="1.10.1050.10">
    <property type="entry name" value="Ribosomal Protein S4 Delta 41, Chain A, domain 1"/>
    <property type="match status" value="1"/>
</dbReference>
<evidence type="ECO:0000256" key="6">
    <source>
        <dbReference type="ARBA" id="ARBA00035254"/>
    </source>
</evidence>
<evidence type="ECO:0000259" key="10">
    <source>
        <dbReference type="SMART" id="SM01390"/>
    </source>
</evidence>
<evidence type="ECO:0000256" key="7">
    <source>
        <dbReference type="HAMAP-Rule" id="MF_01306"/>
    </source>
</evidence>
<accession>A0A4D6Y1T3</accession>
<dbReference type="AlphaFoldDB" id="A0A4D6Y1T3"/>
<dbReference type="InterPro" id="IPR036986">
    <property type="entry name" value="S4_RNA-bd_sf"/>
</dbReference>
<evidence type="ECO:0000259" key="9">
    <source>
        <dbReference type="SMART" id="SM00363"/>
    </source>
</evidence>
<dbReference type="Pfam" id="PF01479">
    <property type="entry name" value="S4"/>
    <property type="match status" value="1"/>
</dbReference>
<comment type="subunit">
    <text evidence="7">Part of the 30S ribosomal subunit. Contacts protein S5. The interaction surface between S4 and S5 is involved in control of translational fidelity.</text>
</comment>
<dbReference type="PANTHER" id="PTHR11831">
    <property type="entry name" value="30S 40S RIBOSOMAL PROTEIN"/>
    <property type="match status" value="1"/>
</dbReference>
<keyword evidence="3 7" id="KW-0694">RNA-binding</keyword>
<comment type="function">
    <text evidence="7">One of the primary rRNA binding proteins, it binds directly to 16S rRNA where it nucleates assembly of the body of the 30S subunit.</text>
</comment>
<dbReference type="InterPro" id="IPR002942">
    <property type="entry name" value="S4_RNA-bd"/>
</dbReference>
<dbReference type="GO" id="GO:0042274">
    <property type="term" value="P:ribosomal small subunit biogenesis"/>
    <property type="evidence" value="ECO:0007669"/>
    <property type="project" value="TreeGrafter"/>
</dbReference>
<dbReference type="Pfam" id="PF00163">
    <property type="entry name" value="Ribosomal_S4"/>
    <property type="match status" value="1"/>
</dbReference>
<dbReference type="Gene3D" id="3.10.290.10">
    <property type="entry name" value="RNA-binding S4 domain"/>
    <property type="match status" value="1"/>
</dbReference>
<dbReference type="SUPFAM" id="SSF55174">
    <property type="entry name" value="Alpha-L RNA-binding motif"/>
    <property type="match status" value="1"/>
</dbReference>
<dbReference type="SMART" id="SM01390">
    <property type="entry name" value="Ribosomal_S4"/>
    <property type="match status" value="1"/>
</dbReference>
<keyword evidence="4 7" id="KW-0689">Ribosomal protein</keyword>
<dbReference type="GO" id="GO:0015935">
    <property type="term" value="C:small ribosomal subunit"/>
    <property type="evidence" value="ECO:0007669"/>
    <property type="project" value="InterPro"/>
</dbReference>
<sequence>MAKYLGPKLKLSRREGTDLFLKSGMRSIDSKCKLEQLPGQHGSKKLRLSDYGIQLREKQKVRRLYGILESQFRNYYKRAVRLRGNTGEYLLTLLETRLDNVIYRMGFGATRSEARQLVSHKSILVNRHTVNIPSYQVSSGDVISIHTKSRKQARIKAALELSEQRETLSWIEVNASKMEGVFKKVPERSDLSAEINEHLIIELYSK</sequence>
<dbReference type="InterPro" id="IPR018079">
    <property type="entry name" value="Ribosomal_uS4_CS"/>
</dbReference>
<evidence type="ECO:0000256" key="8">
    <source>
        <dbReference type="RuleBase" id="RU003699"/>
    </source>
</evidence>
<evidence type="ECO:0000256" key="4">
    <source>
        <dbReference type="ARBA" id="ARBA00022980"/>
    </source>
</evidence>
<dbReference type="SMART" id="SM00363">
    <property type="entry name" value="S4"/>
    <property type="match status" value="1"/>
</dbReference>
<evidence type="ECO:0000256" key="3">
    <source>
        <dbReference type="ARBA" id="ARBA00022884"/>
    </source>
</evidence>
<comment type="similarity">
    <text evidence="1 7 8">Belongs to the universal ribosomal protein uS4 family.</text>
</comment>
<evidence type="ECO:0000313" key="11">
    <source>
        <dbReference type="EMBL" id="QCI23456.1"/>
    </source>
</evidence>
<keyword evidence="5 7" id="KW-0687">Ribonucleoprotein</keyword>
<dbReference type="PROSITE" id="PS50889">
    <property type="entry name" value="S4"/>
    <property type="match status" value="1"/>
</dbReference>
<dbReference type="FunFam" id="3.10.290.10:FF:000001">
    <property type="entry name" value="30S ribosomal protein S4"/>
    <property type="match status" value="1"/>
</dbReference>
<dbReference type="GO" id="GO:0019843">
    <property type="term" value="F:rRNA binding"/>
    <property type="evidence" value="ECO:0007669"/>
    <property type="project" value="UniProtKB-UniRule"/>
</dbReference>
<comment type="function">
    <text evidence="7">With S5 and S12 plays an important role in translational accuracy.</text>
</comment>
<dbReference type="OrthoDB" id="9803672at2"/>
<name>A0A4D6Y1T3_BUCMH</name>
<dbReference type="Proteomes" id="UP000298566">
    <property type="component" value="Chromosome"/>
</dbReference>
<feature type="domain" description="Small ribosomal subunit protein uS4 N-terminal" evidence="10">
    <location>
        <begin position="3"/>
        <end position="95"/>
    </location>
</feature>
<dbReference type="InterPro" id="IPR022801">
    <property type="entry name" value="Ribosomal_uS4"/>
</dbReference>
<evidence type="ECO:0000256" key="1">
    <source>
        <dbReference type="ARBA" id="ARBA00007465"/>
    </source>
</evidence>
<dbReference type="RefSeq" id="WP_158336669.1">
    <property type="nucleotide sequence ID" value="NZ_CP033004.1"/>
</dbReference>
<evidence type="ECO:0000256" key="2">
    <source>
        <dbReference type="ARBA" id="ARBA00022730"/>
    </source>
</evidence>
<keyword evidence="2 7" id="KW-0699">rRNA-binding</keyword>
<organism evidence="11 12">
    <name type="scientific">Buchnera aphidicola subsp. Melaphis rhois</name>
    <dbReference type="NCBI Taxonomy" id="118103"/>
    <lineage>
        <taxon>Bacteria</taxon>
        <taxon>Pseudomonadati</taxon>
        <taxon>Pseudomonadota</taxon>
        <taxon>Gammaproteobacteria</taxon>
        <taxon>Enterobacterales</taxon>
        <taxon>Erwiniaceae</taxon>
        <taxon>Buchnera</taxon>
    </lineage>
</organism>
<dbReference type="GO" id="GO:0003735">
    <property type="term" value="F:structural constituent of ribosome"/>
    <property type="evidence" value="ECO:0007669"/>
    <property type="project" value="InterPro"/>
</dbReference>
<dbReference type="EMBL" id="CP033004">
    <property type="protein sequence ID" value="QCI23456.1"/>
    <property type="molecule type" value="Genomic_DNA"/>
</dbReference>
<dbReference type="FunFam" id="1.10.1050.10:FF:000001">
    <property type="entry name" value="30S ribosomal protein S4"/>
    <property type="match status" value="1"/>
</dbReference>
<dbReference type="NCBIfam" id="TIGR01017">
    <property type="entry name" value="rpsD_bact"/>
    <property type="match status" value="1"/>
</dbReference>
<gene>
    <name evidence="7" type="primary">rpsD</name>
    <name evidence="11" type="ORF">D9V73_02330</name>
</gene>
<evidence type="ECO:0000256" key="5">
    <source>
        <dbReference type="ARBA" id="ARBA00023274"/>
    </source>
</evidence>
<proteinExistence type="inferred from homology"/>
<dbReference type="InterPro" id="IPR001912">
    <property type="entry name" value="Ribosomal_uS4_N"/>
</dbReference>
<protein>
    <recommendedName>
        <fullName evidence="6 7">Small ribosomal subunit protein uS4</fullName>
    </recommendedName>
</protein>
<dbReference type="CDD" id="cd00165">
    <property type="entry name" value="S4"/>
    <property type="match status" value="1"/>
</dbReference>
<dbReference type="PROSITE" id="PS00632">
    <property type="entry name" value="RIBOSOMAL_S4"/>
    <property type="match status" value="1"/>
</dbReference>
<evidence type="ECO:0000313" key="12">
    <source>
        <dbReference type="Proteomes" id="UP000298566"/>
    </source>
</evidence>